<keyword evidence="3 11" id="KW-0808">Transferase</keyword>
<comment type="subunit">
    <text evidence="11">Homodimer.</text>
</comment>
<feature type="region of interest" description="Cytidylyltransferase" evidence="11">
    <location>
        <begin position="360"/>
        <end position="492"/>
    </location>
</feature>
<comment type="catalytic activity">
    <reaction evidence="10 11">
        <text>D-glycero-beta-D-manno-heptose 1-phosphate + ATP + H(+) = ADP-D-glycero-beta-D-manno-heptose + diphosphate</text>
        <dbReference type="Rhea" id="RHEA:27465"/>
        <dbReference type="ChEBI" id="CHEBI:15378"/>
        <dbReference type="ChEBI" id="CHEBI:30616"/>
        <dbReference type="ChEBI" id="CHEBI:33019"/>
        <dbReference type="ChEBI" id="CHEBI:59967"/>
        <dbReference type="ChEBI" id="CHEBI:61593"/>
        <dbReference type="EC" id="2.7.7.70"/>
    </reaction>
</comment>
<reference evidence="14" key="1">
    <citation type="submission" date="2021-02" db="EMBL/GenBank/DDBJ databases">
        <title>Infant gut strain persistence is associated with maternal origin, phylogeny, and functional potential including surface adhesion and iron acquisition.</title>
        <authorList>
            <person name="Lou Y.C."/>
        </authorList>
    </citation>
    <scope>NUCLEOTIDE SEQUENCE</scope>
    <source>
        <strain evidence="14">L3_106_000M1_dasL3_106_000M1_concoct_15</strain>
    </source>
</reference>
<evidence type="ECO:0000259" key="12">
    <source>
        <dbReference type="Pfam" id="PF00294"/>
    </source>
</evidence>
<evidence type="ECO:0000256" key="7">
    <source>
        <dbReference type="ARBA" id="ARBA00022840"/>
    </source>
</evidence>
<proteinExistence type="inferred from homology"/>
<feature type="domain" description="Carbohydrate kinase PfkB" evidence="12">
    <location>
        <begin position="18"/>
        <end position="314"/>
    </location>
</feature>
<feature type="domain" description="Cytidyltransferase-like" evidence="13">
    <location>
        <begin position="360"/>
        <end position="454"/>
    </location>
</feature>
<evidence type="ECO:0000313" key="15">
    <source>
        <dbReference type="Proteomes" id="UP000754226"/>
    </source>
</evidence>
<comment type="function">
    <text evidence="1 11">Catalyzes the phosphorylation of D-glycero-D-manno-heptose 7-phosphate at the C-1 position to selectively form D-glycero-beta-D-manno-heptose-1,7-bisphosphate.</text>
</comment>
<dbReference type="Gene3D" id="3.40.1190.20">
    <property type="match status" value="1"/>
</dbReference>
<dbReference type="InterPro" id="IPR004821">
    <property type="entry name" value="Cyt_trans-like"/>
</dbReference>
<name>A0A943EJE8_9FIRM</name>
<keyword evidence="7 11" id="KW-0067">ATP-binding</keyword>
<dbReference type="InterPro" id="IPR011611">
    <property type="entry name" value="PfkB_dom"/>
</dbReference>
<evidence type="ECO:0000256" key="8">
    <source>
        <dbReference type="ARBA" id="ARBA00023268"/>
    </source>
</evidence>
<dbReference type="Gene3D" id="3.40.50.620">
    <property type="entry name" value="HUPs"/>
    <property type="match status" value="1"/>
</dbReference>
<evidence type="ECO:0000256" key="4">
    <source>
        <dbReference type="ARBA" id="ARBA00022695"/>
    </source>
</evidence>
<comment type="catalytic activity">
    <reaction evidence="11">
        <text>D-glycero-beta-D-manno-heptose 7-phosphate + ATP = D-glycero-beta-D-manno-heptose 1,7-bisphosphate + ADP + H(+)</text>
        <dbReference type="Rhea" id="RHEA:27473"/>
        <dbReference type="ChEBI" id="CHEBI:15378"/>
        <dbReference type="ChEBI" id="CHEBI:30616"/>
        <dbReference type="ChEBI" id="CHEBI:60204"/>
        <dbReference type="ChEBI" id="CHEBI:60208"/>
        <dbReference type="ChEBI" id="CHEBI:456216"/>
        <dbReference type="EC" id="2.7.1.167"/>
    </reaction>
</comment>
<evidence type="ECO:0000259" key="13">
    <source>
        <dbReference type="Pfam" id="PF01467"/>
    </source>
</evidence>
<evidence type="ECO:0000256" key="6">
    <source>
        <dbReference type="ARBA" id="ARBA00022777"/>
    </source>
</evidence>
<dbReference type="Pfam" id="PF01467">
    <property type="entry name" value="CTP_transf_like"/>
    <property type="match status" value="1"/>
</dbReference>
<dbReference type="NCBIfam" id="TIGR00125">
    <property type="entry name" value="cyt_tran_rel"/>
    <property type="match status" value="1"/>
</dbReference>
<comment type="similarity">
    <text evidence="11">In the C-terminal section; belongs to the cytidylyltransferase family.</text>
</comment>
<dbReference type="GO" id="GO:0016773">
    <property type="term" value="F:phosphotransferase activity, alcohol group as acceptor"/>
    <property type="evidence" value="ECO:0007669"/>
    <property type="project" value="InterPro"/>
</dbReference>
<dbReference type="SUPFAM" id="SSF53613">
    <property type="entry name" value="Ribokinase-like"/>
    <property type="match status" value="1"/>
</dbReference>
<dbReference type="CDD" id="cd01172">
    <property type="entry name" value="RfaE_like"/>
    <property type="match status" value="1"/>
</dbReference>
<evidence type="ECO:0000256" key="11">
    <source>
        <dbReference type="HAMAP-Rule" id="MF_01603"/>
    </source>
</evidence>
<comment type="similarity">
    <text evidence="11">In the N-terminal section; belongs to the carbohydrate kinase PfkB family.</text>
</comment>
<evidence type="ECO:0000256" key="1">
    <source>
        <dbReference type="ARBA" id="ARBA00002319"/>
    </source>
</evidence>
<dbReference type="NCBIfam" id="TIGR02199">
    <property type="entry name" value="rfaE_dom_II"/>
    <property type="match status" value="1"/>
</dbReference>
<keyword evidence="8 11" id="KW-0511">Multifunctional enzyme</keyword>
<keyword evidence="6 11" id="KW-0418">Kinase</keyword>
<dbReference type="InterPro" id="IPR029056">
    <property type="entry name" value="Ribokinase-like"/>
</dbReference>
<dbReference type="EC" id="2.7.7.70" evidence="11"/>
<evidence type="ECO:0000313" key="14">
    <source>
        <dbReference type="EMBL" id="MBS5519017.1"/>
    </source>
</evidence>
<feature type="region of interest" description="Ribokinase" evidence="11">
    <location>
        <begin position="1"/>
        <end position="331"/>
    </location>
</feature>
<dbReference type="PANTHER" id="PTHR46969:SF1">
    <property type="entry name" value="BIFUNCTIONAL PROTEIN HLDE"/>
    <property type="match status" value="1"/>
</dbReference>
<keyword evidence="5 11" id="KW-0547">Nucleotide-binding</keyword>
<dbReference type="Pfam" id="PF00294">
    <property type="entry name" value="PfkB"/>
    <property type="match status" value="1"/>
</dbReference>
<feature type="binding site" evidence="11">
    <location>
        <begin position="207"/>
        <end position="210"/>
    </location>
    <ligand>
        <name>ATP</name>
        <dbReference type="ChEBI" id="CHEBI:30616"/>
    </ligand>
</feature>
<protein>
    <recommendedName>
        <fullName evidence="11">Bifunctional protein HldE</fullName>
    </recommendedName>
    <domain>
        <recommendedName>
            <fullName evidence="11">D-beta-D-heptose 7-phosphate kinase</fullName>
            <ecNumber evidence="11">2.7.1.167</ecNumber>
        </recommendedName>
        <alternativeName>
            <fullName evidence="11">D-beta-D-heptose 7-phosphotransferase</fullName>
        </alternativeName>
        <alternativeName>
            <fullName evidence="11">D-glycero-beta-D-manno-heptose-7-phosphate kinase</fullName>
        </alternativeName>
    </domain>
    <domain>
        <recommendedName>
            <fullName evidence="11">D-beta-D-heptose 1-phosphate adenylyltransferase</fullName>
            <ecNumber evidence="11">2.7.7.70</ecNumber>
        </recommendedName>
        <alternativeName>
            <fullName evidence="11">D-glycero-beta-D-manno-heptose 1-phosphate adenylyltransferase</fullName>
        </alternativeName>
    </domain>
</protein>
<evidence type="ECO:0000256" key="3">
    <source>
        <dbReference type="ARBA" id="ARBA00022679"/>
    </source>
</evidence>
<dbReference type="EMBL" id="JAGZCZ010000001">
    <property type="protein sequence ID" value="MBS5519017.1"/>
    <property type="molecule type" value="Genomic_DNA"/>
</dbReference>
<dbReference type="HAMAP" id="MF_01603">
    <property type="entry name" value="HldE"/>
    <property type="match status" value="1"/>
</dbReference>
<comment type="caution">
    <text evidence="14">The sequence shown here is derived from an EMBL/GenBank/DDBJ whole genome shotgun (WGS) entry which is preliminary data.</text>
</comment>
<sequence length="492" mass="54063">MNSQSVIELLTEKITHLRIAVIGDVMLDRYAYGEVRRISPEAPVPVTRVKRLTSVLGGAGNVAANLAGLGVQVYVAGMTGEDDHRRVLEKKLRELGIDYSGLIASPKRSTITKMRIIGARQQMLRLDFEEPGDLLPDEEQALLQWLRKRLDEGLDGIVLSDYAKGTCSDRFCQMVITQAKAAHVPVLVDPKGSDWSKYRGCDFITPNVKEMCEAAGKVVPNVTPALVELAQQARETFDIRYVVVTRSEKGVTLVGKDDVITKAATAQEVFDVSGAGDTVASVLLAAISGKLSLADALELSNKAAGIVVSKVGTYPVHKEELLREILADSQPESLDYRPMTWDEMARLTRTWQQAGETVVFTNGCFDILHAGHVQYLQQAAQLGDHLIIGVNTDDSVRRLKGQTRPFNHETDRARLLASLRDVDAVALFGEDTPTELIKKIRPDILVKGGDYKKEEVAGREYARTVEILPFKEGYSTTGIVEKIVALVKEGKL</sequence>
<dbReference type="GO" id="GO:0005524">
    <property type="term" value="F:ATP binding"/>
    <property type="evidence" value="ECO:0007669"/>
    <property type="project" value="UniProtKB-UniRule"/>
</dbReference>
<comment type="function">
    <text evidence="2 11">Catalyzes the ADP transfer from ATP to D-glycero-beta-D-manno-heptose 1-phosphate, yielding ADP-D-glycero-beta-D-manno-heptose.</text>
</comment>
<dbReference type="GO" id="GO:0033785">
    <property type="term" value="F:heptose 7-phosphate kinase activity"/>
    <property type="evidence" value="ECO:0007669"/>
    <property type="project" value="UniProtKB-UniRule"/>
</dbReference>
<gene>
    <name evidence="14" type="primary">rfaE1</name>
    <name evidence="11" type="synonym">hldE</name>
    <name evidence="14" type="ORF">KHX13_01535</name>
</gene>
<organism evidence="14 15">
    <name type="scientific">Acidaminococcus intestini</name>
    <dbReference type="NCBI Taxonomy" id="187327"/>
    <lineage>
        <taxon>Bacteria</taxon>
        <taxon>Bacillati</taxon>
        <taxon>Bacillota</taxon>
        <taxon>Negativicutes</taxon>
        <taxon>Acidaminococcales</taxon>
        <taxon>Acidaminococcaceae</taxon>
        <taxon>Acidaminococcus</taxon>
    </lineage>
</organism>
<dbReference type="AlphaFoldDB" id="A0A943EJE8"/>
<keyword evidence="9 11" id="KW-0119">Carbohydrate metabolism</keyword>
<dbReference type="InterPro" id="IPR011913">
    <property type="entry name" value="RfaE_dom_I"/>
</dbReference>
<dbReference type="EC" id="2.7.1.167" evidence="11"/>
<dbReference type="PANTHER" id="PTHR46969">
    <property type="entry name" value="BIFUNCTIONAL PROTEIN HLDE"/>
    <property type="match status" value="1"/>
</dbReference>
<feature type="active site" evidence="11">
    <location>
        <position position="277"/>
    </location>
</feature>
<keyword evidence="4 11" id="KW-0548">Nucleotidyltransferase</keyword>
<dbReference type="InterPro" id="IPR014729">
    <property type="entry name" value="Rossmann-like_a/b/a_fold"/>
</dbReference>
<evidence type="ECO:0000256" key="2">
    <source>
        <dbReference type="ARBA" id="ARBA00003753"/>
    </source>
</evidence>
<dbReference type="GO" id="GO:0005829">
    <property type="term" value="C:cytosol"/>
    <property type="evidence" value="ECO:0007669"/>
    <property type="project" value="TreeGrafter"/>
</dbReference>
<comment type="pathway">
    <text evidence="11">Nucleotide-sugar biosynthesis; ADP-L-glycero-beta-D-manno-heptose biosynthesis; ADP-L-glycero-beta-D-manno-heptose from D-glycero-beta-D-manno-heptose 7-phosphate: step 1/4.</text>
</comment>
<dbReference type="GO" id="GO:0033786">
    <property type="term" value="F:heptose-1-phosphate adenylyltransferase activity"/>
    <property type="evidence" value="ECO:0007669"/>
    <property type="project" value="UniProtKB-UniRule"/>
</dbReference>
<dbReference type="InterPro" id="IPR011914">
    <property type="entry name" value="RfaE_dom_II"/>
</dbReference>
<dbReference type="Proteomes" id="UP000754226">
    <property type="component" value="Unassembled WGS sequence"/>
</dbReference>
<evidence type="ECO:0000256" key="10">
    <source>
        <dbReference type="ARBA" id="ARBA00047428"/>
    </source>
</evidence>
<dbReference type="NCBIfam" id="TIGR02198">
    <property type="entry name" value="rfaE_dom_I"/>
    <property type="match status" value="1"/>
</dbReference>
<dbReference type="InterPro" id="IPR023030">
    <property type="entry name" value="Bifunc_HldE"/>
</dbReference>
<comment type="pathway">
    <text evidence="11">Nucleotide-sugar biosynthesis; ADP-L-glycero-beta-D-manno-heptose biosynthesis; ADP-L-glycero-beta-D-manno-heptose from D-glycero-beta-D-manno-heptose 7-phosphate: step 3/4.</text>
</comment>
<evidence type="ECO:0000256" key="9">
    <source>
        <dbReference type="ARBA" id="ARBA00023277"/>
    </source>
</evidence>
<evidence type="ECO:0000256" key="5">
    <source>
        <dbReference type="ARBA" id="ARBA00022741"/>
    </source>
</evidence>
<accession>A0A943EJE8</accession>
<dbReference type="SUPFAM" id="SSF52374">
    <property type="entry name" value="Nucleotidylyl transferase"/>
    <property type="match status" value="1"/>
</dbReference>